<protein>
    <recommendedName>
        <fullName evidence="6">NAD(P)-binding protein</fullName>
    </recommendedName>
</protein>
<dbReference type="OrthoDB" id="191139at2759"/>
<evidence type="ECO:0000313" key="5">
    <source>
        <dbReference type="Proteomes" id="UP000886653"/>
    </source>
</evidence>
<dbReference type="GO" id="GO:0016491">
    <property type="term" value="F:oxidoreductase activity"/>
    <property type="evidence" value="ECO:0007669"/>
    <property type="project" value="UniProtKB-KW"/>
</dbReference>
<dbReference type="Gene3D" id="3.40.50.720">
    <property type="entry name" value="NAD(P)-binding Rossmann-like Domain"/>
    <property type="match status" value="1"/>
</dbReference>
<dbReference type="InterPro" id="IPR002347">
    <property type="entry name" value="SDR_fam"/>
</dbReference>
<dbReference type="PANTHER" id="PTHR24320">
    <property type="entry name" value="RETINOL DEHYDROGENASE"/>
    <property type="match status" value="1"/>
</dbReference>
<dbReference type="InterPro" id="IPR036291">
    <property type="entry name" value="NAD(P)-bd_dom_sf"/>
</dbReference>
<dbReference type="AlphaFoldDB" id="A0A9P6TD00"/>
<keyword evidence="3" id="KW-0560">Oxidoreductase</keyword>
<evidence type="ECO:0000256" key="3">
    <source>
        <dbReference type="ARBA" id="ARBA00023002"/>
    </source>
</evidence>
<gene>
    <name evidence="4" type="ORF">CROQUDRAFT_655640</name>
</gene>
<accession>A0A9P6TD00</accession>
<evidence type="ECO:0008006" key="6">
    <source>
        <dbReference type="Google" id="ProtNLM"/>
    </source>
</evidence>
<dbReference type="PANTHER" id="PTHR24320:SF282">
    <property type="entry name" value="WW DOMAIN-CONTAINING OXIDOREDUCTASE"/>
    <property type="match status" value="1"/>
</dbReference>
<dbReference type="Pfam" id="PF00106">
    <property type="entry name" value="adh_short"/>
    <property type="match status" value="1"/>
</dbReference>
<dbReference type="SUPFAM" id="SSF51735">
    <property type="entry name" value="NAD(P)-binding Rossmann-fold domains"/>
    <property type="match status" value="1"/>
</dbReference>
<evidence type="ECO:0000256" key="1">
    <source>
        <dbReference type="ARBA" id="ARBA00006484"/>
    </source>
</evidence>
<comment type="similarity">
    <text evidence="1">Belongs to the short-chain dehydrogenases/reductases (SDR) family.</text>
</comment>
<sequence>MVFGFFESHWTAAQIPDLTGKVAMVTGGNTGIGYVTCLELARAGAKVYMASRTVQRATEAIARIKAELPAGDVRFLQFDLTQLASATRTAESFMNEEQRLDILVNNAGIAMAPYELGPDGIEVQACNGTGHFALTTKLLPILRKTAGLEGSDVRVVTVSSDAHKFTWAPDFSSLEGLNKPCANSAVRYGNSKLSNMVFTQELQSRVDDCGILCLSVHPGAVSTEISRSGLKSFPYLAPFMFIQDYVMMSPQDGAITQLYAATCPEVKEKQLKGAYLVPFGKLGKKSTLGEDKEGKLGREFWSLCENLVAVAEAASADPFRPGGPTA</sequence>
<evidence type="ECO:0000256" key="2">
    <source>
        <dbReference type="ARBA" id="ARBA00022857"/>
    </source>
</evidence>
<organism evidence="4 5">
    <name type="scientific">Cronartium quercuum f. sp. fusiforme G11</name>
    <dbReference type="NCBI Taxonomy" id="708437"/>
    <lineage>
        <taxon>Eukaryota</taxon>
        <taxon>Fungi</taxon>
        <taxon>Dikarya</taxon>
        <taxon>Basidiomycota</taxon>
        <taxon>Pucciniomycotina</taxon>
        <taxon>Pucciniomycetes</taxon>
        <taxon>Pucciniales</taxon>
        <taxon>Coleosporiaceae</taxon>
        <taxon>Cronartium</taxon>
    </lineage>
</organism>
<comment type="caution">
    <text evidence="4">The sequence shown here is derived from an EMBL/GenBank/DDBJ whole genome shotgun (WGS) entry which is preliminary data.</text>
</comment>
<evidence type="ECO:0000313" key="4">
    <source>
        <dbReference type="EMBL" id="KAG0147847.1"/>
    </source>
</evidence>
<dbReference type="Proteomes" id="UP000886653">
    <property type="component" value="Unassembled WGS sequence"/>
</dbReference>
<proteinExistence type="inferred from homology"/>
<keyword evidence="2" id="KW-0521">NADP</keyword>
<keyword evidence="5" id="KW-1185">Reference proteome</keyword>
<name>A0A9P6TD00_9BASI</name>
<dbReference type="EMBL" id="MU167243">
    <property type="protein sequence ID" value="KAG0147847.1"/>
    <property type="molecule type" value="Genomic_DNA"/>
</dbReference>
<reference evidence="4" key="1">
    <citation type="submission" date="2013-11" db="EMBL/GenBank/DDBJ databases">
        <title>Genome sequence of the fusiform rust pathogen reveals effectors for host alternation and coevolution with pine.</title>
        <authorList>
            <consortium name="DOE Joint Genome Institute"/>
            <person name="Smith K."/>
            <person name="Pendleton A."/>
            <person name="Kubisiak T."/>
            <person name="Anderson C."/>
            <person name="Salamov A."/>
            <person name="Aerts A."/>
            <person name="Riley R."/>
            <person name="Clum A."/>
            <person name="Lindquist E."/>
            <person name="Ence D."/>
            <person name="Campbell M."/>
            <person name="Kronenberg Z."/>
            <person name="Feau N."/>
            <person name="Dhillon B."/>
            <person name="Hamelin R."/>
            <person name="Burleigh J."/>
            <person name="Smith J."/>
            <person name="Yandell M."/>
            <person name="Nelson C."/>
            <person name="Grigoriev I."/>
            <person name="Davis J."/>
        </authorList>
    </citation>
    <scope>NUCLEOTIDE SEQUENCE</scope>
    <source>
        <strain evidence="4">G11</strain>
    </source>
</reference>
<dbReference type="PRINTS" id="PR00081">
    <property type="entry name" value="GDHRDH"/>
</dbReference>